<keyword evidence="4" id="KW-1185">Reference proteome</keyword>
<dbReference type="PROSITE" id="PS01125">
    <property type="entry name" value="ROK"/>
    <property type="match status" value="1"/>
</dbReference>
<evidence type="ECO:0000313" key="4">
    <source>
        <dbReference type="Proteomes" id="UP001606302"/>
    </source>
</evidence>
<dbReference type="EMBL" id="JBIGHX010000003">
    <property type="protein sequence ID" value="MFG6461690.1"/>
    <property type="molecule type" value="Genomic_DNA"/>
</dbReference>
<feature type="region of interest" description="Disordered" evidence="2">
    <location>
        <begin position="1"/>
        <end position="20"/>
    </location>
</feature>
<evidence type="ECO:0000313" key="3">
    <source>
        <dbReference type="EMBL" id="MFG6461690.1"/>
    </source>
</evidence>
<comment type="similarity">
    <text evidence="1">Belongs to the ROK (NagC/XylR) family.</text>
</comment>
<dbReference type="Proteomes" id="UP001606302">
    <property type="component" value="Unassembled WGS sequence"/>
</dbReference>
<proteinExistence type="inferred from homology"/>
<dbReference type="InterPro" id="IPR043129">
    <property type="entry name" value="ATPase_NBD"/>
</dbReference>
<dbReference type="RefSeq" id="WP_394510555.1">
    <property type="nucleotide sequence ID" value="NZ_JBIGHX010000003.1"/>
</dbReference>
<dbReference type="SUPFAM" id="SSF53067">
    <property type="entry name" value="Actin-like ATPase domain"/>
    <property type="match status" value="1"/>
</dbReference>
<accession>A0ABW7GIA0</accession>
<name>A0ABW7GIA0_9BURK</name>
<dbReference type="PANTHER" id="PTHR18964">
    <property type="entry name" value="ROK (REPRESSOR, ORF, KINASE) FAMILY"/>
    <property type="match status" value="1"/>
</dbReference>
<dbReference type="Pfam" id="PF00480">
    <property type="entry name" value="ROK"/>
    <property type="match status" value="1"/>
</dbReference>
<dbReference type="Gene3D" id="3.30.420.40">
    <property type="match status" value="2"/>
</dbReference>
<dbReference type="PANTHER" id="PTHR18964:SF149">
    <property type="entry name" value="BIFUNCTIONAL UDP-N-ACETYLGLUCOSAMINE 2-EPIMERASE_N-ACETYLMANNOSAMINE KINASE"/>
    <property type="match status" value="1"/>
</dbReference>
<sequence length="329" mass="33571">MTISEPVSHHSRPLGSQPSAPPRAVLVADIGGSLIRLGRHLPHQPYELLGSARTPVDNWEQFCATLSALVRGVTPAPAALSLSIAGVVSPRTGRVTASNIPCLASQRLDAALEAVLGIKVMVTNDADCAALAEAHAGAGAGHRIVFGAVLGTGVGGGLVVNGQLVRGAAGLTGEWGHGPIINEAMVQDGNGRLVRIPRFACGCGQRGCADTIGGARGLERLHAFLHQTQQDSREILTAWRAGEPRATATVRAHVELVSDPLALLVNITGASVVPVSGGLGNCHELVAALDQAVRGKVLRDGPEPLVVPGLLGEQAGLIGAGYAYAGALS</sequence>
<evidence type="ECO:0000256" key="1">
    <source>
        <dbReference type="ARBA" id="ARBA00006479"/>
    </source>
</evidence>
<reference evidence="3 4" key="1">
    <citation type="submission" date="2024-08" db="EMBL/GenBank/DDBJ databases">
        <authorList>
            <person name="Lu H."/>
        </authorList>
    </citation>
    <scope>NUCLEOTIDE SEQUENCE [LARGE SCALE GENOMIC DNA]</scope>
    <source>
        <strain evidence="3 4">DXS20W</strain>
    </source>
</reference>
<gene>
    <name evidence="3" type="ORF">ACG04Q_08920</name>
</gene>
<evidence type="ECO:0000256" key="2">
    <source>
        <dbReference type="SAM" id="MobiDB-lite"/>
    </source>
</evidence>
<organism evidence="3 4">
    <name type="scientific">Pelomonas lactea</name>
    <dbReference type="NCBI Taxonomy" id="3299030"/>
    <lineage>
        <taxon>Bacteria</taxon>
        <taxon>Pseudomonadati</taxon>
        <taxon>Pseudomonadota</taxon>
        <taxon>Betaproteobacteria</taxon>
        <taxon>Burkholderiales</taxon>
        <taxon>Sphaerotilaceae</taxon>
        <taxon>Roseateles</taxon>
    </lineage>
</organism>
<dbReference type="InterPro" id="IPR000600">
    <property type="entry name" value="ROK"/>
</dbReference>
<protein>
    <submittedName>
        <fullName evidence="3">ROK family protein</fullName>
    </submittedName>
</protein>
<dbReference type="InterPro" id="IPR049874">
    <property type="entry name" value="ROK_cs"/>
</dbReference>
<comment type="caution">
    <text evidence="3">The sequence shown here is derived from an EMBL/GenBank/DDBJ whole genome shotgun (WGS) entry which is preliminary data.</text>
</comment>